<gene>
    <name evidence="1" type="ORF">M9H77_30620</name>
</gene>
<proteinExistence type="predicted"/>
<reference evidence="2" key="1">
    <citation type="journal article" date="2023" name="Nat. Plants">
        <title>Single-cell RNA sequencing provides a high-resolution roadmap for understanding the multicellular compartmentation of specialized metabolism.</title>
        <authorList>
            <person name="Sun S."/>
            <person name="Shen X."/>
            <person name="Li Y."/>
            <person name="Li Y."/>
            <person name="Wang S."/>
            <person name="Li R."/>
            <person name="Zhang H."/>
            <person name="Shen G."/>
            <person name="Guo B."/>
            <person name="Wei J."/>
            <person name="Xu J."/>
            <person name="St-Pierre B."/>
            <person name="Chen S."/>
            <person name="Sun C."/>
        </authorList>
    </citation>
    <scope>NUCLEOTIDE SEQUENCE [LARGE SCALE GENOMIC DNA]</scope>
</reference>
<dbReference type="EMBL" id="CM044707">
    <property type="protein sequence ID" value="KAI5653433.1"/>
    <property type="molecule type" value="Genomic_DNA"/>
</dbReference>
<name>A0ACC0A009_CATRO</name>
<sequence>MSNNSSAVIRNQQEAASAAAAIAQQKSYIIGRDGGSVDGSSPTVLAETGAASISYNGKPQVSGVFESSGAVPRFQPNLHGISMEWTPEEQAILEEGLTKYASESNIGRYAKIAVQLKNKTVRDVALRCKWIDKREFNKRRKPDLNLAGKGRLKEKVSDSSLMSTHATIHQGFGSYSQGGINSNRDSGLAYSAVGGITGKLLQQNAQVFECVSANLATHQIQENIGLLCRARDNILQILNNLTDPPNVLKQMPPLPVKIDEELAKACLPPATIQLQR</sequence>
<accession>A0ACC0A009</accession>
<organism evidence="1 2">
    <name type="scientific">Catharanthus roseus</name>
    <name type="common">Madagascar periwinkle</name>
    <name type="synonym">Vinca rosea</name>
    <dbReference type="NCBI Taxonomy" id="4058"/>
    <lineage>
        <taxon>Eukaryota</taxon>
        <taxon>Viridiplantae</taxon>
        <taxon>Streptophyta</taxon>
        <taxon>Embryophyta</taxon>
        <taxon>Tracheophyta</taxon>
        <taxon>Spermatophyta</taxon>
        <taxon>Magnoliopsida</taxon>
        <taxon>eudicotyledons</taxon>
        <taxon>Gunneridae</taxon>
        <taxon>Pentapetalae</taxon>
        <taxon>asterids</taxon>
        <taxon>lamiids</taxon>
        <taxon>Gentianales</taxon>
        <taxon>Apocynaceae</taxon>
        <taxon>Rauvolfioideae</taxon>
        <taxon>Vinceae</taxon>
        <taxon>Catharanthinae</taxon>
        <taxon>Catharanthus</taxon>
    </lineage>
</organism>
<keyword evidence="2" id="KW-1185">Reference proteome</keyword>
<evidence type="ECO:0000313" key="2">
    <source>
        <dbReference type="Proteomes" id="UP001060085"/>
    </source>
</evidence>
<evidence type="ECO:0000313" key="1">
    <source>
        <dbReference type="EMBL" id="KAI5653433.1"/>
    </source>
</evidence>
<protein>
    <submittedName>
        <fullName evidence="1">Uncharacterized protein</fullName>
    </submittedName>
</protein>
<dbReference type="Proteomes" id="UP001060085">
    <property type="component" value="Linkage Group LG07"/>
</dbReference>
<comment type="caution">
    <text evidence="1">The sequence shown here is derived from an EMBL/GenBank/DDBJ whole genome shotgun (WGS) entry which is preliminary data.</text>
</comment>